<dbReference type="STRING" id="196109.A0A136JCH7"/>
<dbReference type="Proteomes" id="UP000070501">
    <property type="component" value="Unassembled WGS sequence"/>
</dbReference>
<dbReference type="EMBL" id="KQ964247">
    <property type="protein sequence ID" value="KXJ94869.1"/>
    <property type="molecule type" value="Genomic_DNA"/>
</dbReference>
<protein>
    <recommendedName>
        <fullName evidence="5">Transcription factor hoxa13</fullName>
    </recommendedName>
</protein>
<dbReference type="InParanoid" id="A0A136JCH7"/>
<keyword evidence="1" id="KW-0175">Coiled coil</keyword>
<gene>
    <name evidence="3" type="ORF">Micbo1qcDRAFT_202671</name>
</gene>
<reference evidence="4" key="1">
    <citation type="submission" date="2016-02" db="EMBL/GenBank/DDBJ databases">
        <title>Draft genome sequence of Microdochium bolleyi, a fungal endophyte of beachgrass.</title>
        <authorList>
            <consortium name="DOE Joint Genome Institute"/>
            <person name="David A.S."/>
            <person name="May G."/>
            <person name="Haridas S."/>
            <person name="Lim J."/>
            <person name="Wang M."/>
            <person name="Labutti K."/>
            <person name="Lipzen A."/>
            <person name="Barry K."/>
            <person name="Grigoriev I.V."/>
        </authorList>
    </citation>
    <scope>NUCLEOTIDE SEQUENCE [LARGE SCALE GENOMIC DNA]</scope>
    <source>
        <strain evidence="4">J235TASD1</strain>
    </source>
</reference>
<accession>A0A136JCH7</accession>
<organism evidence="3 4">
    <name type="scientific">Microdochium bolleyi</name>
    <dbReference type="NCBI Taxonomy" id="196109"/>
    <lineage>
        <taxon>Eukaryota</taxon>
        <taxon>Fungi</taxon>
        <taxon>Dikarya</taxon>
        <taxon>Ascomycota</taxon>
        <taxon>Pezizomycotina</taxon>
        <taxon>Sordariomycetes</taxon>
        <taxon>Xylariomycetidae</taxon>
        <taxon>Xylariales</taxon>
        <taxon>Microdochiaceae</taxon>
        <taxon>Microdochium</taxon>
    </lineage>
</organism>
<keyword evidence="4" id="KW-1185">Reference proteome</keyword>
<feature type="compositionally biased region" description="Polar residues" evidence="2">
    <location>
        <begin position="336"/>
        <end position="348"/>
    </location>
</feature>
<feature type="region of interest" description="Disordered" evidence="2">
    <location>
        <begin position="330"/>
        <end position="359"/>
    </location>
</feature>
<feature type="region of interest" description="Disordered" evidence="2">
    <location>
        <begin position="697"/>
        <end position="723"/>
    </location>
</feature>
<feature type="coiled-coil region" evidence="1">
    <location>
        <begin position="592"/>
        <end position="643"/>
    </location>
</feature>
<evidence type="ECO:0000256" key="1">
    <source>
        <dbReference type="SAM" id="Coils"/>
    </source>
</evidence>
<evidence type="ECO:0008006" key="5">
    <source>
        <dbReference type="Google" id="ProtNLM"/>
    </source>
</evidence>
<evidence type="ECO:0000313" key="4">
    <source>
        <dbReference type="Proteomes" id="UP000070501"/>
    </source>
</evidence>
<evidence type="ECO:0000256" key="2">
    <source>
        <dbReference type="SAM" id="MobiDB-lite"/>
    </source>
</evidence>
<dbReference type="PANTHER" id="PTHR23242">
    <property type="entry name" value="TRANSCRIPTION FACTOR HOXA13"/>
    <property type="match status" value="1"/>
</dbReference>
<proteinExistence type="predicted"/>
<dbReference type="OrthoDB" id="3260408at2759"/>
<sequence length="1238" mass="131389">MAVATTNGLNGHANSHTNGSLKNSKTNGHSAGPVTKRSATARTGPSFFGRLFSIAARLLTWYSIITVLFRCPSTLEACNETTPQICKPYFEAKHAIAPHLSPYYDTYAAPYVNLAKPYYNTIDRTIITPGRTYAVKYAGPRVEQAQAYGTAQWEKSVQPQIAKYQGLAKGHYDQKLAPHVNTASDALAPYYSIAKTNALQTYHEIVFPAYVAVAPYAVQGYNAAHDFTVTTAIPSGLWAWSRTNSFLDTTVWPHVRDIYAAKVEPQLVRIGERLGRYSEKKTKTAVLSEDTIESTIKSSFAKPSASVSSAASVVSESFASVASQIVSQVTSQTSSEEPQATESLSTAVQEEVEPEKEESIRETAARTVQEDLELWEGKFSKVAEEGASEIEDRIEEVASRMLEEELQPVGRQTTIKLYNTILGEMATLHAGIRKSLQENVGNTEKLDEDVRGLLRQSALPIKNAAQLCRDWRQKFEEDLEKEVTAAAHEHFEILESTRDLAIQKIGMKWAWMDGITYKDWQKYHELKDKFRDWIDDLKRLIVTHPALLEAQKQAAAIDEEAMGIAEHAVKELMKLKEVARWKAIAGDFSDNFNEEQMELAAHRAEKARAEAAEAARVQAAEAEEAARVEAAKVAEEAQQLAAQGTESIASVVSEATEAAAEVIFDAGSEAQKNLGRAGESVKSAGQSAEEIIDTETSAVPPLDSLTEEPTESATDLAPDATNEAEPYETLAGGEPTLEDGPEQIAEEIVEESEQPLPPPAATPEVKSAWLGAAAQAVPSRQPIIDEEYLESAESVASVVTADVPASITSAAQAAYTAAVAQAADQYSKAMSVVSVQISGEPKPLQEKMYSSVSGAYFAALATANAGLSSGLAAASAGVYGTPTTRWMPAMPTVPSVDWERVQSIAQQNLDDSLSWANKQYESAKGAAAEQVEAAKIAVGAAEPSPSTYLEAAERQAQKLREQAQHNYYAGLGVAYARYSEFLSAASTAVSSLTATPTPTDIQGSASSAASLASASAASAVSVASASAASAASAAGEAAASVASDAGQLASNAGETVGESWDSLVSAVSSQIYGAPVPTPWYENLYGTAGGYAAAAGDQYSQVAEVVGDYASSAGDYAASATKVAGEQLSQVTNAANDYALSASSAADVQYSAVSSLVSELIVGKEPTFTESVYSRLAGAYDFGIASASSIVSVAAETIASAASEVTEGASSVYSVVEETVASATEKVKETVESVRDEL</sequence>
<dbReference type="AlphaFoldDB" id="A0A136JCH7"/>
<feature type="region of interest" description="Disordered" evidence="2">
    <location>
        <begin position="1"/>
        <end position="39"/>
    </location>
</feature>
<name>A0A136JCH7_9PEZI</name>
<dbReference type="PANTHER" id="PTHR23242:SF9">
    <property type="entry name" value="TRANSCRIPTION FACTOR HOXA13"/>
    <property type="match status" value="1"/>
</dbReference>
<feature type="compositionally biased region" description="Polar residues" evidence="2">
    <location>
        <begin position="1"/>
        <end position="29"/>
    </location>
</feature>
<evidence type="ECO:0000313" key="3">
    <source>
        <dbReference type="EMBL" id="KXJ94869.1"/>
    </source>
</evidence>